<reference evidence="1 2" key="1">
    <citation type="submission" date="2023-10" db="EMBL/GenBank/DDBJ databases">
        <title>Genomes of two closely related lineages of the louse Polyplax serrata with different host specificities.</title>
        <authorList>
            <person name="Martinu J."/>
            <person name="Tarabai H."/>
            <person name="Stefka J."/>
            <person name="Hypsa V."/>
        </authorList>
    </citation>
    <scope>NUCLEOTIDE SEQUENCE [LARGE SCALE GENOMIC DNA]</scope>
    <source>
        <strain evidence="1">HR10_N</strain>
    </source>
</reference>
<name>A0AAN8P9H1_POLSC</name>
<dbReference type="AlphaFoldDB" id="A0AAN8P9H1"/>
<proteinExistence type="predicted"/>
<accession>A0AAN8P9H1</accession>
<dbReference type="EMBL" id="JAWJWE010000004">
    <property type="protein sequence ID" value="KAK6636740.1"/>
    <property type="molecule type" value="Genomic_DNA"/>
</dbReference>
<evidence type="ECO:0000313" key="1">
    <source>
        <dbReference type="EMBL" id="KAK6636740.1"/>
    </source>
</evidence>
<dbReference type="Proteomes" id="UP001372834">
    <property type="component" value="Unassembled WGS sequence"/>
</dbReference>
<evidence type="ECO:0000313" key="2">
    <source>
        <dbReference type="Proteomes" id="UP001372834"/>
    </source>
</evidence>
<organism evidence="1 2">
    <name type="scientific">Polyplax serrata</name>
    <name type="common">Common mouse louse</name>
    <dbReference type="NCBI Taxonomy" id="468196"/>
    <lineage>
        <taxon>Eukaryota</taxon>
        <taxon>Metazoa</taxon>
        <taxon>Ecdysozoa</taxon>
        <taxon>Arthropoda</taxon>
        <taxon>Hexapoda</taxon>
        <taxon>Insecta</taxon>
        <taxon>Pterygota</taxon>
        <taxon>Neoptera</taxon>
        <taxon>Paraneoptera</taxon>
        <taxon>Psocodea</taxon>
        <taxon>Troctomorpha</taxon>
        <taxon>Phthiraptera</taxon>
        <taxon>Anoplura</taxon>
        <taxon>Polyplacidae</taxon>
        <taxon>Polyplax</taxon>
    </lineage>
</organism>
<protein>
    <submittedName>
        <fullName evidence="1">Uncharacterized protein</fullName>
    </submittedName>
</protein>
<sequence length="75" mass="8215">MAVPNLAISPLRKYANGQEDLGEGASSDSAKTRGFVKKEKKIYIRARKLRSFSVASLQNGNFAGGFLIKIEKKNV</sequence>
<gene>
    <name evidence="1" type="ORF">RUM43_010403</name>
</gene>
<comment type="caution">
    <text evidence="1">The sequence shown here is derived from an EMBL/GenBank/DDBJ whole genome shotgun (WGS) entry which is preliminary data.</text>
</comment>